<dbReference type="Gene3D" id="3.40.50.720">
    <property type="entry name" value="NAD(P)-binding Rossmann-like Domain"/>
    <property type="match status" value="1"/>
</dbReference>
<organism evidence="7 8">
    <name type="scientific">Eufriesea mexicana</name>
    <dbReference type="NCBI Taxonomy" id="516756"/>
    <lineage>
        <taxon>Eukaryota</taxon>
        <taxon>Metazoa</taxon>
        <taxon>Ecdysozoa</taxon>
        <taxon>Arthropoda</taxon>
        <taxon>Hexapoda</taxon>
        <taxon>Insecta</taxon>
        <taxon>Pterygota</taxon>
        <taxon>Neoptera</taxon>
        <taxon>Endopterygota</taxon>
        <taxon>Hymenoptera</taxon>
        <taxon>Apocrita</taxon>
        <taxon>Aculeata</taxon>
        <taxon>Apoidea</taxon>
        <taxon>Anthophila</taxon>
        <taxon>Apidae</taxon>
        <taxon>Eufriesea</taxon>
    </lineage>
</organism>
<dbReference type="CDD" id="cd09071">
    <property type="entry name" value="FAR_C"/>
    <property type="match status" value="1"/>
</dbReference>
<dbReference type="EMBL" id="KQ785372">
    <property type="protein sequence ID" value="OAD47059.1"/>
    <property type="molecule type" value="Genomic_DNA"/>
</dbReference>
<evidence type="ECO:0000256" key="1">
    <source>
        <dbReference type="ARBA" id="ARBA00005928"/>
    </source>
</evidence>
<dbReference type="InterPro" id="IPR013120">
    <property type="entry name" value="FAR_NAD-bd"/>
</dbReference>
<keyword evidence="4" id="KW-0472">Membrane</keyword>
<dbReference type="GO" id="GO:0035336">
    <property type="term" value="P:long-chain fatty-acyl-CoA metabolic process"/>
    <property type="evidence" value="ECO:0007669"/>
    <property type="project" value="TreeGrafter"/>
</dbReference>
<dbReference type="PANTHER" id="PTHR11011">
    <property type="entry name" value="MALE STERILITY PROTEIN 2-RELATED"/>
    <property type="match status" value="1"/>
</dbReference>
<feature type="domain" description="Thioester reductase (TE)" evidence="6">
    <location>
        <begin position="2"/>
        <end position="142"/>
    </location>
</feature>
<dbReference type="GO" id="GO:0102965">
    <property type="term" value="F:alcohol-forming long-chain fatty acyl-CoA reductase activity"/>
    <property type="evidence" value="ECO:0007669"/>
    <property type="project" value="UniProtKB-EC"/>
</dbReference>
<comment type="function">
    <text evidence="4">Catalyzes the reduction of fatty acyl-CoA to fatty alcohols.</text>
</comment>
<accession>A0A310SEN4</accession>
<keyword evidence="4" id="KW-1133">Transmembrane helix</keyword>
<dbReference type="InterPro" id="IPR026055">
    <property type="entry name" value="FAR"/>
</dbReference>
<dbReference type="GO" id="GO:0005777">
    <property type="term" value="C:peroxisome"/>
    <property type="evidence" value="ECO:0007669"/>
    <property type="project" value="TreeGrafter"/>
</dbReference>
<feature type="domain" description="Fatty acyl-CoA reductase C-terminal" evidence="5">
    <location>
        <begin position="216"/>
        <end position="303"/>
    </location>
</feature>
<dbReference type="Pfam" id="PF03015">
    <property type="entry name" value="Sterile"/>
    <property type="match status" value="1"/>
</dbReference>
<evidence type="ECO:0000313" key="7">
    <source>
        <dbReference type="EMBL" id="OAD47059.1"/>
    </source>
</evidence>
<name>A0A310SEN4_9HYME</name>
<evidence type="ECO:0000259" key="5">
    <source>
        <dbReference type="Pfam" id="PF03015"/>
    </source>
</evidence>
<keyword evidence="4" id="KW-0812">Transmembrane</keyword>
<gene>
    <name evidence="7" type="ORF">WN48_04607</name>
</gene>
<protein>
    <recommendedName>
        <fullName evidence="4">Fatty acyl-CoA reductase</fullName>
        <ecNumber evidence="4">1.2.1.84</ecNumber>
    </recommendedName>
</protein>
<reference evidence="7 8" key="1">
    <citation type="submission" date="2015-07" db="EMBL/GenBank/DDBJ databases">
        <title>The genome of Eufriesea mexicana.</title>
        <authorList>
            <person name="Pan H."/>
            <person name="Kapheim K."/>
        </authorList>
    </citation>
    <scope>NUCLEOTIDE SEQUENCE [LARGE SCALE GENOMIC DNA]</scope>
    <source>
        <strain evidence="7">0111107269</strain>
        <tissue evidence="7">Whole body</tissue>
    </source>
</reference>
<comment type="catalytic activity">
    <reaction evidence="4">
        <text>a long-chain fatty acyl-CoA + 2 NADPH + 2 H(+) = a long-chain primary fatty alcohol + 2 NADP(+) + CoA</text>
        <dbReference type="Rhea" id="RHEA:52716"/>
        <dbReference type="ChEBI" id="CHEBI:15378"/>
        <dbReference type="ChEBI" id="CHEBI:57287"/>
        <dbReference type="ChEBI" id="CHEBI:57783"/>
        <dbReference type="ChEBI" id="CHEBI:58349"/>
        <dbReference type="ChEBI" id="CHEBI:77396"/>
        <dbReference type="ChEBI" id="CHEBI:83139"/>
        <dbReference type="EC" id="1.2.1.84"/>
    </reaction>
</comment>
<keyword evidence="2 4" id="KW-0444">Lipid biosynthesis</keyword>
<sequence length="325" mass="37676">MAFVYVSTAYSHHYNQTIEEKFYPPPADLKLIKDLIRADEENAAGVTEEVVQSMVDKWINIYSFSKATTEELVRDFARKTSLPCIVYRPSIVISTYKEPIPWIGNKNGPVVLISAGMNGYLYVLYWYEHVIIDMIPVDMTINGLLAAIWDFVVNRKSNEPQVYNYASSDWNPLKTFELCAHSRDIVHKNPSVKAVWYPFLICSNNILIFLLLHTLWHVLPSLFIDLFRLLRGKKPVLTRILVNVTKNYRLLSYLACSKWVIKADKLKEIQSRMNKVDLEEFPCDLGSVDWYKSLEKFIVALRKLQNEPPYASKPPYSRQSGRIEI</sequence>
<dbReference type="Pfam" id="PF07993">
    <property type="entry name" value="NAD_binding_4"/>
    <property type="match status" value="1"/>
</dbReference>
<comment type="similarity">
    <text evidence="1 4">Belongs to the fatty acyl-CoA reductase family.</text>
</comment>
<keyword evidence="8" id="KW-1185">Reference proteome</keyword>
<feature type="transmembrane region" description="Helical" evidence="4">
    <location>
        <begin position="206"/>
        <end position="230"/>
    </location>
</feature>
<keyword evidence="4" id="KW-0560">Oxidoreductase</keyword>
<evidence type="ECO:0000256" key="3">
    <source>
        <dbReference type="ARBA" id="ARBA00023098"/>
    </source>
</evidence>
<evidence type="ECO:0000256" key="4">
    <source>
        <dbReference type="RuleBase" id="RU363097"/>
    </source>
</evidence>
<dbReference type="EC" id="1.2.1.84" evidence="4"/>
<dbReference type="AlphaFoldDB" id="A0A310SEN4"/>
<keyword evidence="3 4" id="KW-0443">Lipid metabolism</keyword>
<dbReference type="InterPro" id="IPR033640">
    <property type="entry name" value="FAR_C"/>
</dbReference>
<dbReference type="InterPro" id="IPR036291">
    <property type="entry name" value="NAD(P)-bd_dom_sf"/>
</dbReference>
<dbReference type="SUPFAM" id="SSF51735">
    <property type="entry name" value="NAD(P)-binding Rossmann-fold domains"/>
    <property type="match status" value="1"/>
</dbReference>
<evidence type="ECO:0000256" key="2">
    <source>
        <dbReference type="ARBA" id="ARBA00022516"/>
    </source>
</evidence>
<evidence type="ECO:0000259" key="6">
    <source>
        <dbReference type="Pfam" id="PF07993"/>
    </source>
</evidence>
<dbReference type="OrthoDB" id="429813at2759"/>
<dbReference type="PANTHER" id="PTHR11011:SF60">
    <property type="entry name" value="FATTY ACYL-COA REDUCTASE-RELATED"/>
    <property type="match status" value="1"/>
</dbReference>
<dbReference type="GO" id="GO:0080019">
    <property type="term" value="F:alcohol-forming very long-chain fatty acyl-CoA reductase activity"/>
    <property type="evidence" value="ECO:0007669"/>
    <property type="project" value="InterPro"/>
</dbReference>
<dbReference type="Proteomes" id="UP000250275">
    <property type="component" value="Unassembled WGS sequence"/>
</dbReference>
<keyword evidence="4" id="KW-0521">NADP</keyword>
<evidence type="ECO:0000313" key="8">
    <source>
        <dbReference type="Proteomes" id="UP000250275"/>
    </source>
</evidence>
<proteinExistence type="inferred from homology"/>